<dbReference type="InterPro" id="IPR018541">
    <property type="entry name" value="Ftsk_gamma"/>
</dbReference>
<dbReference type="NCBIfam" id="NF010247">
    <property type="entry name" value="PRK13694.1"/>
    <property type="match status" value="1"/>
</dbReference>
<evidence type="ECO:0000256" key="1">
    <source>
        <dbReference type="SAM" id="Coils"/>
    </source>
</evidence>
<dbReference type="AlphaFoldDB" id="A0A6I4TWR5"/>
<evidence type="ECO:0000313" key="4">
    <source>
        <dbReference type="Proteomes" id="UP000469430"/>
    </source>
</evidence>
<accession>A0A6I4TWR5</accession>
<gene>
    <name evidence="3" type="ORF">GRI97_15695</name>
</gene>
<comment type="caution">
    <text evidence="3">The sequence shown here is derived from an EMBL/GenBank/DDBJ whole genome shotgun (WGS) entry which is preliminary data.</text>
</comment>
<reference evidence="3 4" key="1">
    <citation type="submission" date="2019-12" db="EMBL/GenBank/DDBJ databases">
        <title>Genomic-based taxomic classification of the family Erythrobacteraceae.</title>
        <authorList>
            <person name="Xu L."/>
        </authorList>
    </citation>
    <scope>NUCLEOTIDE SEQUENCE [LARGE SCALE GENOMIC DNA]</scope>
    <source>
        <strain evidence="3 4">S36</strain>
    </source>
</reference>
<dbReference type="Pfam" id="PF09397">
    <property type="entry name" value="FtsK_gamma"/>
    <property type="match status" value="1"/>
</dbReference>
<dbReference type="Pfam" id="PF10073">
    <property type="entry name" value="GapR_DNA-bd"/>
    <property type="match status" value="1"/>
</dbReference>
<dbReference type="Proteomes" id="UP000469430">
    <property type="component" value="Unassembled WGS sequence"/>
</dbReference>
<dbReference type="InterPro" id="IPR046367">
    <property type="entry name" value="GapR-like_DNA-bd"/>
</dbReference>
<name>A0A6I4TWR5_9SPHN</name>
<sequence length="182" mass="20123">MIAAPAMPPATQPSAGDSAATDASALYMRAVAAVQDSGKPSTSWLQRQMGVGYNTAAAWIEQMQQDGMISTPDHLGRRVMLGEGAPPPRPAPEQQMQIPVELPEKFRTADDRLRLLIERVERLEEEKKGINDDIREVFAEMKGTGYDTKIARMILRLRKMRPDDRAEMEALLDAYKAALGLS</sequence>
<keyword evidence="1" id="KW-0175">Coiled coil</keyword>
<dbReference type="Gene3D" id="1.10.10.10">
    <property type="entry name" value="Winged helix-like DNA-binding domain superfamily/Winged helix DNA-binding domain"/>
    <property type="match status" value="1"/>
</dbReference>
<dbReference type="GO" id="GO:0003677">
    <property type="term" value="F:DNA binding"/>
    <property type="evidence" value="ECO:0007669"/>
    <property type="project" value="InterPro"/>
</dbReference>
<keyword evidence="4" id="KW-1185">Reference proteome</keyword>
<organism evidence="3 4">
    <name type="scientific">Croceibacterium xixiisoli</name>
    <dbReference type="NCBI Taxonomy" id="1476466"/>
    <lineage>
        <taxon>Bacteria</taxon>
        <taxon>Pseudomonadati</taxon>
        <taxon>Pseudomonadota</taxon>
        <taxon>Alphaproteobacteria</taxon>
        <taxon>Sphingomonadales</taxon>
        <taxon>Erythrobacteraceae</taxon>
        <taxon>Croceibacterium</taxon>
    </lineage>
</organism>
<dbReference type="SMART" id="SM00843">
    <property type="entry name" value="Ftsk_gamma"/>
    <property type="match status" value="1"/>
</dbReference>
<dbReference type="SUPFAM" id="SSF46785">
    <property type="entry name" value="Winged helix' DNA-binding domain"/>
    <property type="match status" value="1"/>
</dbReference>
<evidence type="ECO:0000259" key="2">
    <source>
        <dbReference type="SMART" id="SM00843"/>
    </source>
</evidence>
<feature type="domain" description="FtsK gamma" evidence="2">
    <location>
        <begin position="20"/>
        <end position="85"/>
    </location>
</feature>
<evidence type="ECO:0000313" key="3">
    <source>
        <dbReference type="EMBL" id="MXP00435.1"/>
    </source>
</evidence>
<dbReference type="OrthoDB" id="9813793at2"/>
<dbReference type="InterPro" id="IPR036388">
    <property type="entry name" value="WH-like_DNA-bd_sf"/>
</dbReference>
<protein>
    <submittedName>
        <fullName evidence="3">DUF2312 domain-containing protein</fullName>
    </submittedName>
</protein>
<dbReference type="InterPro" id="IPR036390">
    <property type="entry name" value="WH_DNA-bd_sf"/>
</dbReference>
<feature type="coiled-coil region" evidence="1">
    <location>
        <begin position="106"/>
        <end position="140"/>
    </location>
</feature>
<dbReference type="EMBL" id="WTYJ01000003">
    <property type="protein sequence ID" value="MXP00435.1"/>
    <property type="molecule type" value="Genomic_DNA"/>
</dbReference>
<proteinExistence type="predicted"/>